<comment type="caution">
    <text evidence="1">The sequence shown here is derived from an EMBL/GenBank/DDBJ whole genome shotgun (WGS) entry which is preliminary data.</text>
</comment>
<reference evidence="2" key="1">
    <citation type="submission" date="2016-06" db="EMBL/GenBank/DDBJ databases">
        <title>Parallel loss of symbiosis genes in relatives of nitrogen-fixing non-legume Parasponia.</title>
        <authorList>
            <person name="Van Velzen R."/>
            <person name="Holmer R."/>
            <person name="Bu F."/>
            <person name="Rutten L."/>
            <person name="Van Zeijl A."/>
            <person name="Liu W."/>
            <person name="Santuari L."/>
            <person name="Cao Q."/>
            <person name="Sharma T."/>
            <person name="Shen D."/>
            <person name="Roswanjaya Y."/>
            <person name="Wardhani T."/>
            <person name="Kalhor M.S."/>
            <person name="Jansen J."/>
            <person name="Van den Hoogen J."/>
            <person name="Gungor B."/>
            <person name="Hartog M."/>
            <person name="Hontelez J."/>
            <person name="Verver J."/>
            <person name="Yang W.-C."/>
            <person name="Schijlen E."/>
            <person name="Repin R."/>
            <person name="Schilthuizen M."/>
            <person name="Schranz E."/>
            <person name="Heidstra R."/>
            <person name="Miyata K."/>
            <person name="Fedorova E."/>
            <person name="Kohlen W."/>
            <person name="Bisseling T."/>
            <person name="Smit S."/>
            <person name="Geurts R."/>
        </authorList>
    </citation>
    <scope>NUCLEOTIDE SEQUENCE [LARGE SCALE GENOMIC DNA]</scope>
    <source>
        <strain evidence="2">cv. WU1-14</strain>
    </source>
</reference>
<keyword evidence="2" id="KW-1185">Reference proteome</keyword>
<accession>A0A2P5B2Z4</accession>
<protein>
    <submittedName>
        <fullName evidence="1">Uncharacterized protein</fullName>
    </submittedName>
</protein>
<dbReference type="AlphaFoldDB" id="A0A2P5B2Z4"/>
<evidence type="ECO:0000313" key="1">
    <source>
        <dbReference type="EMBL" id="PON43116.1"/>
    </source>
</evidence>
<proteinExistence type="predicted"/>
<dbReference type="Proteomes" id="UP000237105">
    <property type="component" value="Unassembled WGS sequence"/>
</dbReference>
<gene>
    <name evidence="1" type="ORF">PanWU01x14_276680</name>
</gene>
<dbReference type="EMBL" id="JXTB01000377">
    <property type="protein sequence ID" value="PON43116.1"/>
    <property type="molecule type" value="Genomic_DNA"/>
</dbReference>
<evidence type="ECO:0000313" key="2">
    <source>
        <dbReference type="Proteomes" id="UP000237105"/>
    </source>
</evidence>
<sequence>MARLILRWSQLRFGGVAMVLAIGEPLHYFRLLLERALRFWLSILNSTVAAKFDSEAARAETL</sequence>
<name>A0A2P5B2Z4_PARAD</name>
<organism evidence="1 2">
    <name type="scientific">Parasponia andersonii</name>
    <name type="common">Sponia andersonii</name>
    <dbReference type="NCBI Taxonomy" id="3476"/>
    <lineage>
        <taxon>Eukaryota</taxon>
        <taxon>Viridiplantae</taxon>
        <taxon>Streptophyta</taxon>
        <taxon>Embryophyta</taxon>
        <taxon>Tracheophyta</taxon>
        <taxon>Spermatophyta</taxon>
        <taxon>Magnoliopsida</taxon>
        <taxon>eudicotyledons</taxon>
        <taxon>Gunneridae</taxon>
        <taxon>Pentapetalae</taxon>
        <taxon>rosids</taxon>
        <taxon>fabids</taxon>
        <taxon>Rosales</taxon>
        <taxon>Cannabaceae</taxon>
        <taxon>Parasponia</taxon>
    </lineage>
</organism>
<feature type="non-terminal residue" evidence="1">
    <location>
        <position position="62"/>
    </location>
</feature>